<keyword evidence="1" id="KW-0010">Activator</keyword>
<dbReference type="InterPro" id="IPR035451">
    <property type="entry name" value="Ada-like_dom_sf"/>
</dbReference>
<dbReference type="SUPFAM" id="SSF56281">
    <property type="entry name" value="Metallo-hydrolase/oxidoreductase"/>
    <property type="match status" value="1"/>
</dbReference>
<evidence type="ECO:0000313" key="4">
    <source>
        <dbReference type="EMBL" id="MBC8540138.1"/>
    </source>
</evidence>
<dbReference type="PROSITE" id="PS51257">
    <property type="entry name" value="PROKAR_LIPOPROTEIN"/>
    <property type="match status" value="1"/>
</dbReference>
<organism evidence="4 5">
    <name type="scientific">Congzhengia minquanensis</name>
    <dbReference type="NCBI Taxonomy" id="2763657"/>
    <lineage>
        <taxon>Bacteria</taxon>
        <taxon>Bacillati</taxon>
        <taxon>Bacillota</taxon>
        <taxon>Clostridia</taxon>
        <taxon>Eubacteriales</taxon>
        <taxon>Oscillospiraceae</taxon>
        <taxon>Congzhengia</taxon>
    </lineage>
</organism>
<dbReference type="Gene3D" id="3.60.15.10">
    <property type="entry name" value="Ribonuclease Z/Hydroxyacylglutathione hydrolase-like"/>
    <property type="match status" value="1"/>
</dbReference>
<keyword evidence="5" id="KW-1185">Reference proteome</keyword>
<dbReference type="Gene3D" id="3.40.10.10">
    <property type="entry name" value="DNA Methylphosphotriester Repair Domain"/>
    <property type="match status" value="1"/>
</dbReference>
<proteinExistence type="predicted"/>
<dbReference type="GO" id="GO:0006281">
    <property type="term" value="P:DNA repair"/>
    <property type="evidence" value="ECO:0007669"/>
    <property type="project" value="InterPro"/>
</dbReference>
<feature type="signal peptide" evidence="2">
    <location>
        <begin position="1"/>
        <end position="20"/>
    </location>
</feature>
<dbReference type="InterPro" id="IPR036866">
    <property type="entry name" value="RibonucZ/Hydroxyglut_hydro"/>
</dbReference>
<comment type="caution">
    <text evidence="4">The sequence shown here is derived from an EMBL/GenBank/DDBJ whole genome shotgun (WGS) entry which is preliminary data.</text>
</comment>
<dbReference type="GO" id="GO:0008270">
    <property type="term" value="F:zinc ion binding"/>
    <property type="evidence" value="ECO:0007669"/>
    <property type="project" value="InterPro"/>
</dbReference>
<dbReference type="Pfam" id="PF00753">
    <property type="entry name" value="Lactamase_B"/>
    <property type="match status" value="1"/>
</dbReference>
<keyword evidence="2" id="KW-0732">Signal</keyword>
<dbReference type="RefSeq" id="WP_249311265.1">
    <property type="nucleotide sequence ID" value="NZ_JACRSU010000001.1"/>
</dbReference>
<dbReference type="InterPro" id="IPR052159">
    <property type="entry name" value="Competence_DNA_uptake"/>
</dbReference>
<dbReference type="AlphaFoldDB" id="A0A926HY80"/>
<dbReference type="CDD" id="cd07731">
    <property type="entry name" value="ComA-like_MBL-fold"/>
    <property type="match status" value="1"/>
</dbReference>
<dbReference type="EMBL" id="JACRSU010000001">
    <property type="protein sequence ID" value="MBC8540138.1"/>
    <property type="molecule type" value="Genomic_DNA"/>
</dbReference>
<name>A0A926HY80_9FIRM</name>
<sequence length="384" mass="40867">MGKRILYFFIIFAAACLLLGCNGPEDGLTGQAEPTVTGIQEIQTQTSKTSNGAEHNTGESLHTQDLEVHFLDVGQADSALVLCGEKSMLIDGGNVADSRLVAAYLSKLAVKNIDYVICTHPHEDHVGGLSGALSVAAAGKVLAPAAVADTKAYQSFLKKVSGQGLSVEHPAAGDQFQLGGSTVEIFGPVQDNDKDLNNTSIVLKITYGQTSFLFAGDAEFDEEHDIIAKQFDLKSTVLKVGHHGSDTSSSYVFLREVQPQYAVISVGKNNAYGHPGKAALSRLRDVGAKVFRTDVQGDIICKSDGQDVAFTTAKNTDAVTNSTEIDGSGQNIKNLTGVYIGNTNSKRFHLPSCQSLPKEENRVMFYSRSEAVEAGFTPCGNCNP</sequence>
<dbReference type="Pfam" id="PF02805">
    <property type="entry name" value="Ada_Zn_binding"/>
    <property type="match status" value="1"/>
</dbReference>
<feature type="domain" description="Metallo-beta-lactamase" evidence="3">
    <location>
        <begin position="75"/>
        <end position="268"/>
    </location>
</feature>
<accession>A0A926HY80</accession>
<dbReference type="Proteomes" id="UP000611762">
    <property type="component" value="Unassembled WGS sequence"/>
</dbReference>
<dbReference type="GO" id="GO:0008168">
    <property type="term" value="F:methyltransferase activity"/>
    <property type="evidence" value="ECO:0007669"/>
    <property type="project" value="InterPro"/>
</dbReference>
<dbReference type="GO" id="GO:0006355">
    <property type="term" value="P:regulation of DNA-templated transcription"/>
    <property type="evidence" value="ECO:0007669"/>
    <property type="project" value="InterPro"/>
</dbReference>
<dbReference type="InterPro" id="IPR001279">
    <property type="entry name" value="Metallo-B-lactamas"/>
</dbReference>
<reference evidence="4" key="1">
    <citation type="submission" date="2020-08" db="EMBL/GenBank/DDBJ databases">
        <title>Genome public.</title>
        <authorList>
            <person name="Liu C."/>
            <person name="Sun Q."/>
        </authorList>
    </citation>
    <scope>NUCLEOTIDE SEQUENCE</scope>
    <source>
        <strain evidence="4">H8</strain>
    </source>
</reference>
<dbReference type="InterPro" id="IPR004026">
    <property type="entry name" value="Ada_DNA_repair_Zn-bd"/>
</dbReference>
<evidence type="ECO:0000256" key="1">
    <source>
        <dbReference type="ARBA" id="ARBA00023159"/>
    </source>
</evidence>
<evidence type="ECO:0000256" key="2">
    <source>
        <dbReference type="SAM" id="SignalP"/>
    </source>
</evidence>
<gene>
    <name evidence="4" type="ORF">H8698_04000</name>
</gene>
<protein>
    <submittedName>
        <fullName evidence="4">MBL fold metallo-hydrolase</fullName>
    </submittedName>
</protein>
<dbReference type="PANTHER" id="PTHR30619:SF7">
    <property type="entry name" value="BETA-LACTAMASE DOMAIN PROTEIN"/>
    <property type="match status" value="1"/>
</dbReference>
<evidence type="ECO:0000259" key="3">
    <source>
        <dbReference type="SMART" id="SM00849"/>
    </source>
</evidence>
<feature type="chain" id="PRO_5039698728" evidence="2">
    <location>
        <begin position="21"/>
        <end position="384"/>
    </location>
</feature>
<dbReference type="SMART" id="SM00849">
    <property type="entry name" value="Lactamase_B"/>
    <property type="match status" value="1"/>
</dbReference>
<evidence type="ECO:0000313" key="5">
    <source>
        <dbReference type="Proteomes" id="UP000611762"/>
    </source>
</evidence>
<dbReference type="GO" id="GO:0003677">
    <property type="term" value="F:DNA binding"/>
    <property type="evidence" value="ECO:0007669"/>
    <property type="project" value="InterPro"/>
</dbReference>
<dbReference type="PANTHER" id="PTHR30619">
    <property type="entry name" value="DNA INTERNALIZATION/COMPETENCE PROTEIN COMEC/REC2"/>
    <property type="match status" value="1"/>
</dbReference>
<dbReference type="SUPFAM" id="SSF57884">
    <property type="entry name" value="Ada DNA repair protein, N-terminal domain (N-Ada 10)"/>
    <property type="match status" value="1"/>
</dbReference>
<dbReference type="InterPro" id="IPR035681">
    <property type="entry name" value="ComA-like_MBL"/>
</dbReference>